<dbReference type="AlphaFoldDB" id="A0A5J4UJR6"/>
<accession>A0A5J4UJR6</accession>
<evidence type="ECO:0000313" key="2">
    <source>
        <dbReference type="EMBL" id="KAA6370260.1"/>
    </source>
</evidence>
<sequence>MDNINREVRNRTEIDNNIPGMDMEPEGNEYKNIGRKKDENDIVIKRLIQHNIQEQKRENKITSSADRQIKFPQILEKRTVSILNGTRQSENTSIENQILRRYDDSEQGNNQRTEMEDKENWRQPT</sequence>
<reference evidence="2 3" key="1">
    <citation type="submission" date="2019-03" db="EMBL/GenBank/DDBJ databases">
        <title>Single cell metagenomics reveals metabolic interactions within the superorganism composed of flagellate Streblomastix strix and complex community of Bacteroidetes bacteria on its surface.</title>
        <authorList>
            <person name="Treitli S.C."/>
            <person name="Kolisko M."/>
            <person name="Husnik F."/>
            <person name="Keeling P."/>
            <person name="Hampl V."/>
        </authorList>
    </citation>
    <scope>NUCLEOTIDE SEQUENCE [LARGE SCALE GENOMIC DNA]</scope>
    <source>
        <strain evidence="2">ST1C</strain>
    </source>
</reference>
<proteinExistence type="predicted"/>
<gene>
    <name evidence="2" type="ORF">EZS28_034215</name>
</gene>
<feature type="region of interest" description="Disordered" evidence="1">
    <location>
        <begin position="1"/>
        <end position="38"/>
    </location>
</feature>
<feature type="region of interest" description="Disordered" evidence="1">
    <location>
        <begin position="85"/>
        <end position="125"/>
    </location>
</feature>
<feature type="compositionally biased region" description="Basic and acidic residues" evidence="1">
    <location>
        <begin position="1"/>
        <end position="14"/>
    </location>
</feature>
<feature type="compositionally biased region" description="Basic and acidic residues" evidence="1">
    <location>
        <begin position="113"/>
        <end position="125"/>
    </location>
</feature>
<dbReference type="Proteomes" id="UP000324800">
    <property type="component" value="Unassembled WGS sequence"/>
</dbReference>
<protein>
    <submittedName>
        <fullName evidence="2">Uncharacterized protein</fullName>
    </submittedName>
</protein>
<organism evidence="2 3">
    <name type="scientific">Streblomastix strix</name>
    <dbReference type="NCBI Taxonomy" id="222440"/>
    <lineage>
        <taxon>Eukaryota</taxon>
        <taxon>Metamonada</taxon>
        <taxon>Preaxostyla</taxon>
        <taxon>Oxymonadida</taxon>
        <taxon>Streblomastigidae</taxon>
        <taxon>Streblomastix</taxon>
    </lineage>
</organism>
<name>A0A5J4UJR6_9EUKA</name>
<comment type="caution">
    <text evidence="2">The sequence shown here is derived from an EMBL/GenBank/DDBJ whole genome shotgun (WGS) entry which is preliminary data.</text>
</comment>
<evidence type="ECO:0000256" key="1">
    <source>
        <dbReference type="SAM" id="MobiDB-lite"/>
    </source>
</evidence>
<feature type="compositionally biased region" description="Polar residues" evidence="1">
    <location>
        <begin position="85"/>
        <end position="96"/>
    </location>
</feature>
<dbReference type="EMBL" id="SNRW01015565">
    <property type="protein sequence ID" value="KAA6370260.1"/>
    <property type="molecule type" value="Genomic_DNA"/>
</dbReference>
<evidence type="ECO:0000313" key="3">
    <source>
        <dbReference type="Proteomes" id="UP000324800"/>
    </source>
</evidence>